<dbReference type="GO" id="GO:0000977">
    <property type="term" value="F:RNA polymerase II transcription regulatory region sequence-specific DNA binding"/>
    <property type="evidence" value="ECO:0007669"/>
    <property type="project" value="TreeGrafter"/>
</dbReference>
<feature type="domain" description="RING-type" evidence="9">
    <location>
        <begin position="151"/>
        <end position="212"/>
    </location>
</feature>
<feature type="region of interest" description="Disordered" evidence="7">
    <location>
        <begin position="1"/>
        <end position="112"/>
    </location>
</feature>
<evidence type="ECO:0000256" key="6">
    <source>
        <dbReference type="PROSITE-ProRule" id="PRU00175"/>
    </source>
</evidence>
<feature type="compositionally biased region" description="Polar residues" evidence="7">
    <location>
        <begin position="28"/>
        <end position="44"/>
    </location>
</feature>
<accession>A0A913ZWG8</accession>
<feature type="compositionally biased region" description="Polar residues" evidence="7">
    <location>
        <begin position="84"/>
        <end position="94"/>
    </location>
</feature>
<dbReference type="GO" id="GO:0000981">
    <property type="term" value="F:DNA-binding transcription factor activity, RNA polymerase II-specific"/>
    <property type="evidence" value="ECO:0007669"/>
    <property type="project" value="TreeGrafter"/>
</dbReference>
<dbReference type="InterPro" id="IPR000967">
    <property type="entry name" value="Znf_NFX1"/>
</dbReference>
<reference evidence="10" key="1">
    <citation type="submission" date="2022-11" db="UniProtKB">
        <authorList>
            <consortium name="EnsemblMetazoa"/>
        </authorList>
    </citation>
    <scope>IDENTIFICATION</scope>
</reference>
<feature type="region of interest" description="Disordered" evidence="7">
    <location>
        <begin position="830"/>
        <end position="869"/>
    </location>
</feature>
<dbReference type="SMART" id="SM00438">
    <property type="entry name" value="ZnF_NFX"/>
    <property type="match status" value="10"/>
</dbReference>
<keyword evidence="8" id="KW-0472">Membrane</keyword>
<dbReference type="Proteomes" id="UP000887568">
    <property type="component" value="Unplaced"/>
</dbReference>
<dbReference type="InterPro" id="IPR001841">
    <property type="entry name" value="Znf_RING"/>
</dbReference>
<evidence type="ECO:0000256" key="8">
    <source>
        <dbReference type="SAM" id="Phobius"/>
    </source>
</evidence>
<evidence type="ECO:0000256" key="2">
    <source>
        <dbReference type="ARBA" id="ARBA00022723"/>
    </source>
</evidence>
<dbReference type="RefSeq" id="XP_038055410.1">
    <property type="nucleotide sequence ID" value="XM_038199482.1"/>
</dbReference>
<dbReference type="PANTHER" id="PTHR12360">
    <property type="entry name" value="NUCLEAR TRANSCRIPTION FACTOR, X-BOX BINDING 1 NFX1"/>
    <property type="match status" value="1"/>
</dbReference>
<dbReference type="RefSeq" id="XP_038055411.1">
    <property type="nucleotide sequence ID" value="XM_038199483.1"/>
</dbReference>
<dbReference type="EnsemblMetazoa" id="XM_038199483.1">
    <property type="protein sequence ID" value="XP_038055411.1"/>
    <property type="gene ID" value="LOC119727558"/>
</dbReference>
<keyword evidence="8" id="KW-0812">Transmembrane</keyword>
<dbReference type="CTD" id="152518"/>
<keyword evidence="4 6" id="KW-0863">Zinc-finger</keyword>
<name>A0A913ZWG8_PATMI</name>
<evidence type="ECO:0000256" key="4">
    <source>
        <dbReference type="ARBA" id="ARBA00022771"/>
    </source>
</evidence>
<dbReference type="GO" id="GO:0005634">
    <property type="term" value="C:nucleus"/>
    <property type="evidence" value="ECO:0007669"/>
    <property type="project" value="InterPro"/>
</dbReference>
<comment type="similarity">
    <text evidence="1">Belongs to the NFX1 family.</text>
</comment>
<evidence type="ECO:0000313" key="10">
    <source>
        <dbReference type="EnsemblMetazoa" id="XP_038055411.1"/>
    </source>
</evidence>
<keyword evidence="11" id="KW-1185">Reference proteome</keyword>
<keyword evidence="3" id="KW-0677">Repeat</keyword>
<feature type="transmembrane region" description="Helical" evidence="8">
    <location>
        <begin position="882"/>
        <end position="902"/>
    </location>
</feature>
<evidence type="ECO:0000259" key="9">
    <source>
        <dbReference type="PROSITE" id="PS50089"/>
    </source>
</evidence>
<dbReference type="PANTHER" id="PTHR12360:SF1">
    <property type="entry name" value="NF-X1-TYPE ZINC FINGER PROTEIN NFXL1"/>
    <property type="match status" value="1"/>
</dbReference>
<dbReference type="GO" id="GO:0008270">
    <property type="term" value="F:zinc ion binding"/>
    <property type="evidence" value="ECO:0007669"/>
    <property type="project" value="UniProtKB-KW"/>
</dbReference>
<feature type="compositionally biased region" description="Basic and acidic residues" evidence="7">
    <location>
        <begin position="830"/>
        <end position="856"/>
    </location>
</feature>
<proteinExistence type="inferred from homology"/>
<dbReference type="CDD" id="cd16697">
    <property type="entry name" value="RING-CH-C4HC3_NFXL1"/>
    <property type="match status" value="1"/>
</dbReference>
<feature type="compositionally biased region" description="Acidic residues" evidence="7">
    <location>
        <begin position="99"/>
        <end position="112"/>
    </location>
</feature>
<dbReference type="PROSITE" id="PS50089">
    <property type="entry name" value="ZF_RING_2"/>
    <property type="match status" value="1"/>
</dbReference>
<sequence length="903" mass="101572">MSNQQGPSYASRGRGKGRGRGQPRGLQKQHSSSDAQVNQWMQGSSKKKWGETSRAGNEQREEKALHNLQADQHQSTAEERFLQASAQIHQSVQKHVQGDAEDSSSEDDMEDSEILQSTFKMYTGQKDDYANDLDRTTQCLVDACRSAANVCLVCIGKIKRLDAIWSCSECYCVLHLPCVQKWAKEGALLNHMMLQDDVSMNKNTMWSCPKCRYERPSTAIPKRYTCYCSKVIDPPFHPWLSPHSCGEMCEKSLKPHCGHKCLLLCHPGPCPPCPKTVRSPCHCGHQTPQQRRCSNKAWSCGQPCGKMLSCKQHQCLQPCHAGVCDPCPRTGKQSCMCGKMKTTRQCASPQWQCDSMCDRQLSCGYHTCQQVCHSGPCGDCPSSGKRQCPCGKTNFQLPCTETIPTCGDTCDKLLACGLHNCTRRCHTGPCETCRQMSVKKCRCGQREKSIQCCKEYLCELKCPKLRDCQRHQCKRKCCDGSCPPCEQPCVRQLPCRNHKCPSQCHPGLCYPCQETYYIKCFCGSTSISVPCGREKMTKPPRCNKPCKIPADCHHAVRDPHRCHFQRCPPCQQTCDKPLANCNHRCPWQCHSAVLIKQIENKGKRAAPWEPLPKCQLAVIDQPCPPCQVPIPTECLGKHEIQDLPCARACPFSCKKQCGRLLACGNHHCTLECHVVTEAQDDSKFGNECAQCEEGCSKPRPSGCTHACTNPCHPGQCPPCKRSIRQRCHCTMMMLHIECCKWTSSSEADKAVLSSCQGPCTKLLSCSHLCSQPCHQGGCSKSEECTHKVTVRCPCRRRKKDFPCKDVKGGKVKVECVTSCKQAIEKEEKKKEEEKLKKEEQDKARQQRDLEEYERLTKGKKRRERRKKEDNVQLSIWQRNKKIILISIPAFVALTALLYGLFLS</sequence>
<dbReference type="OMA" id="KCQSVCH"/>
<dbReference type="InterPro" id="IPR034078">
    <property type="entry name" value="NFX1_fam"/>
</dbReference>
<keyword evidence="2" id="KW-0479">Metal-binding</keyword>
<dbReference type="AlphaFoldDB" id="A0A913ZWG8"/>
<protein>
    <recommendedName>
        <fullName evidence="9">RING-type domain-containing protein</fullName>
    </recommendedName>
</protein>
<organism evidence="10 11">
    <name type="scientific">Patiria miniata</name>
    <name type="common">Bat star</name>
    <name type="synonym">Asterina miniata</name>
    <dbReference type="NCBI Taxonomy" id="46514"/>
    <lineage>
        <taxon>Eukaryota</taxon>
        <taxon>Metazoa</taxon>
        <taxon>Echinodermata</taxon>
        <taxon>Eleutherozoa</taxon>
        <taxon>Asterozoa</taxon>
        <taxon>Asteroidea</taxon>
        <taxon>Valvatacea</taxon>
        <taxon>Valvatida</taxon>
        <taxon>Asterinidae</taxon>
        <taxon>Patiria</taxon>
    </lineage>
</organism>
<dbReference type="CDD" id="cd06008">
    <property type="entry name" value="NF-X1-zinc-finger"/>
    <property type="match status" value="5"/>
</dbReference>
<dbReference type="Pfam" id="PF01422">
    <property type="entry name" value="zf-NF-X1"/>
    <property type="match status" value="9"/>
</dbReference>
<keyword evidence="8" id="KW-1133">Transmembrane helix</keyword>
<keyword evidence="5" id="KW-0862">Zinc</keyword>
<evidence type="ECO:0000256" key="7">
    <source>
        <dbReference type="SAM" id="MobiDB-lite"/>
    </source>
</evidence>
<dbReference type="EnsemblMetazoa" id="XM_038199484.1">
    <property type="protein sequence ID" value="XP_038055412.1"/>
    <property type="gene ID" value="LOC119727558"/>
</dbReference>
<evidence type="ECO:0000313" key="11">
    <source>
        <dbReference type="Proteomes" id="UP000887568"/>
    </source>
</evidence>
<evidence type="ECO:0000256" key="1">
    <source>
        <dbReference type="ARBA" id="ARBA00007269"/>
    </source>
</evidence>
<dbReference type="EnsemblMetazoa" id="XM_038199482.1">
    <property type="protein sequence ID" value="XP_038055410.1"/>
    <property type="gene ID" value="LOC119727558"/>
</dbReference>
<evidence type="ECO:0000256" key="3">
    <source>
        <dbReference type="ARBA" id="ARBA00022737"/>
    </source>
</evidence>
<evidence type="ECO:0000256" key="5">
    <source>
        <dbReference type="ARBA" id="ARBA00022833"/>
    </source>
</evidence>
<dbReference type="GeneID" id="119727558"/>
<dbReference type="RefSeq" id="XP_038055412.1">
    <property type="nucleotide sequence ID" value="XM_038199484.1"/>
</dbReference>
<dbReference type="OrthoDB" id="536399at2759"/>